<dbReference type="Proteomes" id="UP000238563">
    <property type="component" value="Unassembled WGS sequence"/>
</dbReference>
<dbReference type="SUPFAM" id="SSF48452">
    <property type="entry name" value="TPR-like"/>
    <property type="match status" value="1"/>
</dbReference>
<keyword evidence="2" id="KW-1185">Reference proteome</keyword>
<accession>A0A2S9JP27</accession>
<dbReference type="RefSeq" id="WP_105733223.1">
    <property type="nucleotide sequence ID" value="NZ_PVBT01000002.1"/>
</dbReference>
<evidence type="ECO:0000313" key="2">
    <source>
        <dbReference type="Proteomes" id="UP000238563"/>
    </source>
</evidence>
<gene>
    <name evidence="1" type="ORF">C5750_07290</name>
</gene>
<dbReference type="Gene3D" id="1.25.40.10">
    <property type="entry name" value="Tetratricopeptide repeat domain"/>
    <property type="match status" value="1"/>
</dbReference>
<evidence type="ECO:0000313" key="1">
    <source>
        <dbReference type="EMBL" id="PRD54993.1"/>
    </source>
</evidence>
<organism evidence="1 2">
    <name type="scientific">Phyllobacterium myrsinacearum</name>
    <dbReference type="NCBI Taxonomy" id="28101"/>
    <lineage>
        <taxon>Bacteria</taxon>
        <taxon>Pseudomonadati</taxon>
        <taxon>Pseudomonadota</taxon>
        <taxon>Alphaproteobacteria</taxon>
        <taxon>Hyphomicrobiales</taxon>
        <taxon>Phyllobacteriaceae</taxon>
        <taxon>Phyllobacterium</taxon>
    </lineage>
</organism>
<reference evidence="1 2" key="1">
    <citation type="submission" date="2018-02" db="EMBL/GenBank/DDBJ databases">
        <title>The draft genome of Phyllobacterium myrsinacearum DSM5892.</title>
        <authorList>
            <person name="Li L."/>
            <person name="Liu L."/>
            <person name="Zhang X."/>
            <person name="Wang T."/>
        </authorList>
    </citation>
    <scope>NUCLEOTIDE SEQUENCE [LARGE SCALE GENOMIC DNA]</scope>
    <source>
        <strain evidence="1 2">DSM 5892</strain>
    </source>
</reference>
<proteinExistence type="predicted"/>
<dbReference type="InterPro" id="IPR011990">
    <property type="entry name" value="TPR-like_helical_dom_sf"/>
</dbReference>
<name>A0A2S9JP27_9HYPH</name>
<dbReference type="EMBL" id="PVBT01000002">
    <property type="protein sequence ID" value="PRD54993.1"/>
    <property type="molecule type" value="Genomic_DNA"/>
</dbReference>
<protein>
    <submittedName>
        <fullName evidence="1">Type III secretion protein</fullName>
    </submittedName>
</protein>
<dbReference type="AlphaFoldDB" id="A0A2S9JP27"/>
<sequence length="111" mass="12356">MTRLSQDSAEFLHGLGYIYCKAGQPDRGIVFLLLASKIAPHDTAVLNSLATVFVETQAANRALAAIDRIEALEGEISSNLQLLKSRALWMRGEHDRARQTFRDYVKGRTPL</sequence>
<dbReference type="OrthoDB" id="8114896at2"/>
<comment type="caution">
    <text evidence="1">The sequence shown here is derived from an EMBL/GenBank/DDBJ whole genome shotgun (WGS) entry which is preliminary data.</text>
</comment>